<comment type="caution">
    <text evidence="12">The sequence shown here is derived from an EMBL/GenBank/DDBJ whole genome shotgun (WGS) entry which is preliminary data.</text>
</comment>
<evidence type="ECO:0000256" key="4">
    <source>
        <dbReference type="ARBA" id="ARBA00022723"/>
    </source>
</evidence>
<keyword evidence="5" id="KW-0547">Nucleotide-binding</keyword>
<evidence type="ECO:0000259" key="11">
    <source>
        <dbReference type="Pfam" id="PF08245"/>
    </source>
</evidence>
<evidence type="ECO:0000256" key="6">
    <source>
        <dbReference type="ARBA" id="ARBA00022840"/>
    </source>
</evidence>
<organism evidence="12 13">
    <name type="scientific">Calidithermus roseus</name>
    <dbReference type="NCBI Taxonomy" id="1644118"/>
    <lineage>
        <taxon>Bacteria</taxon>
        <taxon>Thermotogati</taxon>
        <taxon>Deinococcota</taxon>
        <taxon>Deinococci</taxon>
        <taxon>Thermales</taxon>
        <taxon>Thermaceae</taxon>
        <taxon>Calidithermus</taxon>
    </lineage>
</organism>
<dbReference type="GO" id="GO:0008841">
    <property type="term" value="F:dihydrofolate synthase activity"/>
    <property type="evidence" value="ECO:0007669"/>
    <property type="project" value="TreeGrafter"/>
</dbReference>
<dbReference type="Gene3D" id="3.40.1190.10">
    <property type="entry name" value="Mur-like, catalytic domain"/>
    <property type="match status" value="1"/>
</dbReference>
<dbReference type="InterPro" id="IPR013221">
    <property type="entry name" value="Mur_ligase_cen"/>
</dbReference>
<dbReference type="OrthoDB" id="9809356at2"/>
<evidence type="ECO:0000256" key="5">
    <source>
        <dbReference type="ARBA" id="ARBA00022741"/>
    </source>
</evidence>
<evidence type="ECO:0000256" key="1">
    <source>
        <dbReference type="ARBA" id="ARBA00008276"/>
    </source>
</evidence>
<dbReference type="Pfam" id="PF08245">
    <property type="entry name" value="Mur_ligase_M"/>
    <property type="match status" value="1"/>
</dbReference>
<dbReference type="InterPro" id="IPR001645">
    <property type="entry name" value="Folylpolyglutamate_synth"/>
</dbReference>
<evidence type="ECO:0000313" key="13">
    <source>
        <dbReference type="Proteomes" id="UP000265341"/>
    </source>
</evidence>
<dbReference type="RefSeq" id="WP_119278847.1">
    <property type="nucleotide sequence ID" value="NZ_QWLA01000053.1"/>
</dbReference>
<dbReference type="InterPro" id="IPR036615">
    <property type="entry name" value="Mur_ligase_C_dom_sf"/>
</dbReference>
<reference evidence="12 13" key="1">
    <citation type="submission" date="2018-08" db="EMBL/GenBank/DDBJ databases">
        <title>Meiothermus roseus NBRC 110900 genome sequencing project.</title>
        <authorList>
            <person name="Da Costa M.S."/>
            <person name="Albuquerque L."/>
            <person name="Raposo P."/>
            <person name="Froufe H.J.C."/>
            <person name="Barroso C.S."/>
            <person name="Egas C."/>
        </authorList>
    </citation>
    <scope>NUCLEOTIDE SEQUENCE [LARGE SCALE GENOMIC DNA]</scope>
    <source>
        <strain evidence="12 13">NBRC 110900</strain>
    </source>
</reference>
<evidence type="ECO:0000256" key="7">
    <source>
        <dbReference type="ARBA" id="ARBA00022842"/>
    </source>
</evidence>
<comment type="catalytic activity">
    <reaction evidence="9">
        <text>(6S)-5,6,7,8-tetrahydrofolyl-(gamma-L-Glu)(n) + L-glutamate + ATP = (6S)-5,6,7,8-tetrahydrofolyl-(gamma-L-Glu)(n+1) + ADP + phosphate + H(+)</text>
        <dbReference type="Rhea" id="RHEA:10580"/>
        <dbReference type="Rhea" id="RHEA-COMP:14738"/>
        <dbReference type="Rhea" id="RHEA-COMP:14740"/>
        <dbReference type="ChEBI" id="CHEBI:15378"/>
        <dbReference type="ChEBI" id="CHEBI:29985"/>
        <dbReference type="ChEBI" id="CHEBI:30616"/>
        <dbReference type="ChEBI" id="CHEBI:43474"/>
        <dbReference type="ChEBI" id="CHEBI:141005"/>
        <dbReference type="ChEBI" id="CHEBI:456216"/>
        <dbReference type="EC" id="6.3.2.17"/>
    </reaction>
</comment>
<name>A0A399EL27_9DEIN</name>
<evidence type="ECO:0000256" key="9">
    <source>
        <dbReference type="ARBA" id="ARBA00047493"/>
    </source>
</evidence>
<dbReference type="InterPro" id="IPR004101">
    <property type="entry name" value="Mur_ligase_C"/>
</dbReference>
<dbReference type="PANTHER" id="PTHR11136">
    <property type="entry name" value="FOLYLPOLYGLUTAMATE SYNTHASE-RELATED"/>
    <property type="match status" value="1"/>
</dbReference>
<sequence>MTYEDAVAWLYAQSRAGGPRGLSRVQAVLERLGHPEERFRALHVVGTNGKGSVVAFLEATLAAAGVGYGATTSPHLIDFRERIRTQWGLIPPEEVVGFVEWARKQTFPERIAFFDHSVALAFDHFARKEVELAVVEAGVGGLLDATRVLPRVALVVLTNVGEDHLEVLGGSLEAVACDKAGAIRPGVPVVTAAEGVALEIVRRIAREKGAPLHVLSEGNSLFDLPSQPSLSGTFQRINARLAAAAARLLGIREAAIAQGITQARHPGRMQRVEWRGLELILDGAHNPPAARALVQELSGYHLVYGAFPRKDYRQVLEILLPKARSVRYTSAGAGALDALTLEAVHGAPFFEDPLQALEDARAARKGKEPVLVTGSLYLVGEFLKRLGGH</sequence>
<dbReference type="EMBL" id="QWLA01000053">
    <property type="protein sequence ID" value="RIH84695.1"/>
    <property type="molecule type" value="Genomic_DNA"/>
</dbReference>
<feature type="domain" description="Mur ligase central" evidence="11">
    <location>
        <begin position="44"/>
        <end position="180"/>
    </location>
</feature>
<dbReference type="SUPFAM" id="SSF53623">
    <property type="entry name" value="MurD-like peptide ligases, catalytic domain"/>
    <property type="match status" value="1"/>
</dbReference>
<dbReference type="Proteomes" id="UP000265341">
    <property type="component" value="Unassembled WGS sequence"/>
</dbReference>
<dbReference type="PROSITE" id="PS01012">
    <property type="entry name" value="FOLYLPOLYGLU_SYNT_2"/>
    <property type="match status" value="1"/>
</dbReference>
<dbReference type="AlphaFoldDB" id="A0A399EL27"/>
<dbReference type="Gene3D" id="3.90.190.20">
    <property type="entry name" value="Mur ligase, C-terminal domain"/>
    <property type="match status" value="1"/>
</dbReference>
<dbReference type="GO" id="GO:0046872">
    <property type="term" value="F:metal ion binding"/>
    <property type="evidence" value="ECO:0007669"/>
    <property type="project" value="UniProtKB-KW"/>
</dbReference>
<dbReference type="InterPro" id="IPR036565">
    <property type="entry name" value="Mur-like_cat_sf"/>
</dbReference>
<accession>A0A399EL27</accession>
<dbReference type="GO" id="GO:0005737">
    <property type="term" value="C:cytoplasm"/>
    <property type="evidence" value="ECO:0007669"/>
    <property type="project" value="TreeGrafter"/>
</dbReference>
<dbReference type="NCBIfam" id="TIGR01499">
    <property type="entry name" value="folC"/>
    <property type="match status" value="1"/>
</dbReference>
<keyword evidence="7" id="KW-0460">Magnesium</keyword>
<evidence type="ECO:0000256" key="3">
    <source>
        <dbReference type="ARBA" id="ARBA00022598"/>
    </source>
</evidence>
<dbReference type="GO" id="GO:0004326">
    <property type="term" value="F:tetrahydrofolylpolyglutamate synthase activity"/>
    <property type="evidence" value="ECO:0007669"/>
    <property type="project" value="UniProtKB-EC"/>
</dbReference>
<protein>
    <recommendedName>
        <fullName evidence="2">tetrahydrofolate synthase</fullName>
        <ecNumber evidence="2">6.3.2.17</ecNumber>
    </recommendedName>
    <alternativeName>
        <fullName evidence="8">Tetrahydrofolylpolyglutamate synthase</fullName>
    </alternativeName>
</protein>
<comment type="similarity">
    <text evidence="1">Belongs to the folylpolyglutamate synthase family.</text>
</comment>
<evidence type="ECO:0000256" key="8">
    <source>
        <dbReference type="ARBA" id="ARBA00030592"/>
    </source>
</evidence>
<dbReference type="Pfam" id="PF02875">
    <property type="entry name" value="Mur_ligase_C"/>
    <property type="match status" value="1"/>
</dbReference>
<evidence type="ECO:0000259" key="10">
    <source>
        <dbReference type="Pfam" id="PF02875"/>
    </source>
</evidence>
<keyword evidence="4" id="KW-0479">Metal-binding</keyword>
<keyword evidence="13" id="KW-1185">Reference proteome</keyword>
<dbReference type="PIRSF" id="PIRSF001563">
    <property type="entry name" value="Folylpolyglu_synth"/>
    <property type="match status" value="1"/>
</dbReference>
<dbReference type="EC" id="6.3.2.17" evidence="2"/>
<feature type="domain" description="Mur ligase C-terminal" evidence="10">
    <location>
        <begin position="267"/>
        <end position="375"/>
    </location>
</feature>
<dbReference type="PANTHER" id="PTHR11136:SF0">
    <property type="entry name" value="DIHYDROFOLATE SYNTHETASE-RELATED"/>
    <property type="match status" value="1"/>
</dbReference>
<evidence type="ECO:0000256" key="2">
    <source>
        <dbReference type="ARBA" id="ARBA00013025"/>
    </source>
</evidence>
<gene>
    <name evidence="12" type="primary">fpgS_1</name>
    <name evidence="12" type="ORF">Mrose_02543</name>
</gene>
<keyword evidence="3 12" id="KW-0436">Ligase</keyword>
<dbReference type="InterPro" id="IPR018109">
    <property type="entry name" value="Folylpolyglutamate_synth_CS"/>
</dbReference>
<evidence type="ECO:0000313" key="12">
    <source>
        <dbReference type="EMBL" id="RIH84695.1"/>
    </source>
</evidence>
<dbReference type="SUPFAM" id="SSF53244">
    <property type="entry name" value="MurD-like peptide ligases, peptide-binding domain"/>
    <property type="match status" value="1"/>
</dbReference>
<proteinExistence type="inferred from homology"/>
<dbReference type="GO" id="GO:0005524">
    <property type="term" value="F:ATP binding"/>
    <property type="evidence" value="ECO:0007669"/>
    <property type="project" value="UniProtKB-KW"/>
</dbReference>
<keyword evidence="6" id="KW-0067">ATP-binding</keyword>